<dbReference type="Gene3D" id="3.30.310.50">
    <property type="entry name" value="Alpha-D-phosphohexomutase, C-terminal domain"/>
    <property type="match status" value="1"/>
</dbReference>
<dbReference type="CDD" id="cd05799">
    <property type="entry name" value="PGM2"/>
    <property type="match status" value="1"/>
</dbReference>
<feature type="domain" description="Alpha-D-phosphohexomutase C-terminal" evidence="8">
    <location>
        <begin position="514"/>
        <end position="552"/>
    </location>
</feature>
<dbReference type="GO" id="GO:0000287">
    <property type="term" value="F:magnesium ion binding"/>
    <property type="evidence" value="ECO:0007669"/>
    <property type="project" value="InterPro"/>
</dbReference>
<evidence type="ECO:0000313" key="12">
    <source>
        <dbReference type="EMBL" id="SHE65665.1"/>
    </source>
</evidence>
<comment type="caution">
    <text evidence="12">The sequence shown here is derived from an EMBL/GenBank/DDBJ whole genome shotgun (WGS) entry which is preliminary data.</text>
</comment>
<dbReference type="SUPFAM" id="SSF53738">
    <property type="entry name" value="Phosphoglucomutase, first 3 domains"/>
    <property type="match status" value="3"/>
</dbReference>
<dbReference type="InterPro" id="IPR005846">
    <property type="entry name" value="A-D-PHexomutase_a/b/a-III"/>
</dbReference>
<dbReference type="GO" id="GO:0005975">
    <property type="term" value="P:carbohydrate metabolic process"/>
    <property type="evidence" value="ECO:0007669"/>
    <property type="project" value="InterPro"/>
</dbReference>
<dbReference type="InterPro" id="IPR005844">
    <property type="entry name" value="A-D-PHexomutase_a/b/a-I"/>
</dbReference>
<evidence type="ECO:0000259" key="10">
    <source>
        <dbReference type="Pfam" id="PF02879"/>
    </source>
</evidence>
<keyword evidence="5 7" id="KW-0460">Magnesium</keyword>
<feature type="domain" description="Alpha-D-phosphohexomutase alpha/beta/alpha" evidence="9">
    <location>
        <begin position="43"/>
        <end position="180"/>
    </location>
</feature>
<dbReference type="PANTHER" id="PTHR45745:SF1">
    <property type="entry name" value="PHOSPHOGLUCOMUTASE 2B-RELATED"/>
    <property type="match status" value="1"/>
</dbReference>
<accession>A0A1M4V9N0</accession>
<dbReference type="Pfam" id="PF00408">
    <property type="entry name" value="PGM_PMM_IV"/>
    <property type="match status" value="1"/>
</dbReference>
<feature type="domain" description="Alpha-D-phosphohexomutase alpha/beta/alpha" evidence="11">
    <location>
        <begin position="322"/>
        <end position="443"/>
    </location>
</feature>
<feature type="domain" description="Alpha-D-phosphohexomutase alpha/beta/alpha" evidence="10">
    <location>
        <begin position="209"/>
        <end position="316"/>
    </location>
</feature>
<evidence type="ECO:0000256" key="7">
    <source>
        <dbReference type="RuleBase" id="RU004326"/>
    </source>
</evidence>
<keyword evidence="3" id="KW-0597">Phosphoprotein</keyword>
<dbReference type="InterPro" id="IPR016066">
    <property type="entry name" value="A-D-PHexomutase_CS"/>
</dbReference>
<dbReference type="OrthoDB" id="9806956at2"/>
<comment type="similarity">
    <text evidence="2 7">Belongs to the phosphohexose mutase family.</text>
</comment>
<evidence type="ECO:0000256" key="4">
    <source>
        <dbReference type="ARBA" id="ARBA00022723"/>
    </source>
</evidence>
<dbReference type="GO" id="GO:0006166">
    <property type="term" value="P:purine ribonucleoside salvage"/>
    <property type="evidence" value="ECO:0007669"/>
    <property type="project" value="TreeGrafter"/>
</dbReference>
<evidence type="ECO:0000313" key="13">
    <source>
        <dbReference type="Proteomes" id="UP000184334"/>
    </source>
</evidence>
<dbReference type="AlphaFoldDB" id="A0A1M4V9N0"/>
<keyword evidence="6" id="KW-0413">Isomerase</keyword>
<dbReference type="PANTHER" id="PTHR45745">
    <property type="entry name" value="PHOSPHOMANNOMUTASE 45A"/>
    <property type="match status" value="1"/>
</dbReference>
<dbReference type="InterPro" id="IPR016055">
    <property type="entry name" value="A-D-PHexomutase_a/b/a-I/II/III"/>
</dbReference>
<dbReference type="InterPro" id="IPR005845">
    <property type="entry name" value="A-D-PHexomutase_a/b/a-II"/>
</dbReference>
<dbReference type="PRINTS" id="PR00509">
    <property type="entry name" value="PGMPMM"/>
</dbReference>
<proteinExistence type="inferred from homology"/>
<dbReference type="EMBL" id="FQUI01000010">
    <property type="protein sequence ID" value="SHE65665.1"/>
    <property type="molecule type" value="Genomic_DNA"/>
</dbReference>
<evidence type="ECO:0000256" key="1">
    <source>
        <dbReference type="ARBA" id="ARBA00001946"/>
    </source>
</evidence>
<evidence type="ECO:0000256" key="3">
    <source>
        <dbReference type="ARBA" id="ARBA00022553"/>
    </source>
</evidence>
<organism evidence="12 13">
    <name type="scientific">Marinitoga hydrogenitolerans (strain DSM 16785 / JCM 12826 / AT1271)</name>
    <dbReference type="NCBI Taxonomy" id="1122195"/>
    <lineage>
        <taxon>Bacteria</taxon>
        <taxon>Thermotogati</taxon>
        <taxon>Thermotogota</taxon>
        <taxon>Thermotogae</taxon>
        <taxon>Petrotogales</taxon>
        <taxon>Petrotogaceae</taxon>
        <taxon>Marinitoga</taxon>
    </lineage>
</organism>
<keyword evidence="4 7" id="KW-0479">Metal-binding</keyword>
<dbReference type="InterPro" id="IPR036900">
    <property type="entry name" value="A-D-PHexomutase_C_sf"/>
</dbReference>
<evidence type="ECO:0000259" key="8">
    <source>
        <dbReference type="Pfam" id="PF00408"/>
    </source>
</evidence>
<dbReference type="Gene3D" id="3.40.120.10">
    <property type="entry name" value="Alpha-D-Glucose-1,6-Bisphosphate, subunit A, domain 3"/>
    <property type="match status" value="3"/>
</dbReference>
<protein>
    <submittedName>
        <fullName evidence="12">Phosphoglucomutase</fullName>
    </submittedName>
</protein>
<gene>
    <name evidence="12" type="ORF">SAMN02745164_00877</name>
</gene>
<dbReference type="Pfam" id="PF02878">
    <property type="entry name" value="PGM_PMM_I"/>
    <property type="match status" value="1"/>
</dbReference>
<evidence type="ECO:0000259" key="11">
    <source>
        <dbReference type="Pfam" id="PF02880"/>
    </source>
</evidence>
<dbReference type="SUPFAM" id="SSF55957">
    <property type="entry name" value="Phosphoglucomutase, C-terminal domain"/>
    <property type="match status" value="1"/>
</dbReference>
<dbReference type="Pfam" id="PF02879">
    <property type="entry name" value="PGM_PMM_II"/>
    <property type="match status" value="1"/>
</dbReference>
<dbReference type="Proteomes" id="UP000184334">
    <property type="component" value="Unassembled WGS sequence"/>
</dbReference>
<dbReference type="RefSeq" id="WP_072863832.1">
    <property type="nucleotide sequence ID" value="NZ_FQUI01000010.1"/>
</dbReference>
<evidence type="ECO:0000256" key="2">
    <source>
        <dbReference type="ARBA" id="ARBA00010231"/>
    </source>
</evidence>
<dbReference type="InterPro" id="IPR005841">
    <property type="entry name" value="Alpha-D-phosphohexomutase_SF"/>
</dbReference>
<dbReference type="STRING" id="1122195.SAMN02745164_00877"/>
<sequence length="572" mass="65139">MDYMKVYKEWLNSPYIDEDTKKELLSIKDNEKEIMERFYKELEFGTAGLRGVLGAGTNRMNIYTVGKATQGLADFIVSKGEEYMKRGVVIAYDVRHNSNLFAKTAALILAANGIKAYLFDHIAPTPLLSFSVRRLHTAAGIVVTASHNPKNYNGYKVYWEQGSQILDDVAIPIMENIKKLTDFSMIKKISEKEALEKGLLEYVGKEIEDEYIEKVKSLAIREEDIDKEVKIVYTPLNGTGNKPVRRVLAERGFKNIFVVPEQENPDPDFTTVGYPNPEDIKAFEYSKKLAKEKDADVIIATDPDCDRTAVMVKHNGEYIPLNGNQTGAILIKYIIEGRKEKGTLSDKGMIIKSIVTGDLGKELAKKYGVVTFETLTGFKNICGLENELEGKYDFEFGYEESIGYVTGTFVRDKDGVISSMFVSEATAYYKKQGKTLIDVLYDLYNEIGYYFENNFSIIIEGLEGMAKMKKIMEVYRKDFPTKIGNMKLVRYIDYLEKKDYDLISGETKETDVPKSNVLRFFFDDGSWYAVRPSGTEPKLKIYIYSKDNEEEKSKEKLALMKEKIMEIINSVD</sequence>
<dbReference type="PROSITE" id="PS00710">
    <property type="entry name" value="PGM_PMM"/>
    <property type="match status" value="1"/>
</dbReference>
<dbReference type="GO" id="GO:0008973">
    <property type="term" value="F:phosphopentomutase activity"/>
    <property type="evidence" value="ECO:0007669"/>
    <property type="project" value="TreeGrafter"/>
</dbReference>
<evidence type="ECO:0000256" key="6">
    <source>
        <dbReference type="ARBA" id="ARBA00023235"/>
    </source>
</evidence>
<name>A0A1M4V9N0_MARH1</name>
<evidence type="ECO:0000256" key="5">
    <source>
        <dbReference type="ARBA" id="ARBA00022842"/>
    </source>
</evidence>
<dbReference type="Pfam" id="PF02880">
    <property type="entry name" value="PGM_PMM_III"/>
    <property type="match status" value="1"/>
</dbReference>
<keyword evidence="13" id="KW-1185">Reference proteome</keyword>
<reference evidence="12" key="1">
    <citation type="submission" date="2016-11" db="EMBL/GenBank/DDBJ databases">
        <authorList>
            <person name="Varghese N."/>
            <person name="Submissions S."/>
        </authorList>
    </citation>
    <scope>NUCLEOTIDE SEQUENCE [LARGE SCALE GENOMIC DNA]</scope>
    <source>
        <strain evidence="12">DSM 16785</strain>
    </source>
</reference>
<evidence type="ECO:0000259" key="9">
    <source>
        <dbReference type="Pfam" id="PF02878"/>
    </source>
</evidence>
<comment type="cofactor">
    <cofactor evidence="1">
        <name>Mg(2+)</name>
        <dbReference type="ChEBI" id="CHEBI:18420"/>
    </cofactor>
</comment>
<dbReference type="InterPro" id="IPR005843">
    <property type="entry name" value="A-D-PHexomutase_C"/>
</dbReference>